<evidence type="ECO:0000313" key="4">
    <source>
        <dbReference type="Proteomes" id="UP001054945"/>
    </source>
</evidence>
<accession>A0AAV4VZ14</accession>
<gene>
    <name evidence="3" type="ORF">CEXT_343131</name>
</gene>
<keyword evidence="2" id="KW-1133">Transmembrane helix</keyword>
<proteinExistence type="predicted"/>
<name>A0AAV4VZ14_CAEEX</name>
<comment type="caution">
    <text evidence="3">The sequence shown here is derived from an EMBL/GenBank/DDBJ whole genome shotgun (WGS) entry which is preliminary data.</text>
</comment>
<evidence type="ECO:0000256" key="1">
    <source>
        <dbReference type="SAM" id="MobiDB-lite"/>
    </source>
</evidence>
<feature type="region of interest" description="Disordered" evidence="1">
    <location>
        <begin position="82"/>
        <end position="109"/>
    </location>
</feature>
<organism evidence="3 4">
    <name type="scientific">Caerostris extrusa</name>
    <name type="common">Bark spider</name>
    <name type="synonym">Caerostris bankana</name>
    <dbReference type="NCBI Taxonomy" id="172846"/>
    <lineage>
        <taxon>Eukaryota</taxon>
        <taxon>Metazoa</taxon>
        <taxon>Ecdysozoa</taxon>
        <taxon>Arthropoda</taxon>
        <taxon>Chelicerata</taxon>
        <taxon>Arachnida</taxon>
        <taxon>Araneae</taxon>
        <taxon>Araneomorphae</taxon>
        <taxon>Entelegynae</taxon>
        <taxon>Araneoidea</taxon>
        <taxon>Araneidae</taxon>
        <taxon>Caerostris</taxon>
    </lineage>
</organism>
<feature type="compositionally biased region" description="Polar residues" evidence="1">
    <location>
        <begin position="98"/>
        <end position="107"/>
    </location>
</feature>
<evidence type="ECO:0000256" key="2">
    <source>
        <dbReference type="SAM" id="Phobius"/>
    </source>
</evidence>
<evidence type="ECO:0000313" key="3">
    <source>
        <dbReference type="EMBL" id="GIY75711.1"/>
    </source>
</evidence>
<feature type="transmembrane region" description="Helical" evidence="2">
    <location>
        <begin position="55"/>
        <end position="75"/>
    </location>
</feature>
<keyword evidence="2" id="KW-0472">Membrane</keyword>
<dbReference type="AlphaFoldDB" id="A0AAV4VZ14"/>
<dbReference type="EMBL" id="BPLR01015378">
    <property type="protein sequence ID" value="GIY75711.1"/>
    <property type="molecule type" value="Genomic_DNA"/>
</dbReference>
<sequence>MKSTLLNKENLIQRWGDDANVIYYYSTSRRPHIWERTRPPTYTPFEKPASSNEVVVFYCILGIGFGIFVCLLVLCRKARNSRGDSTASGTTVHPPPLRSQTNNTQGNERGINVNFVNSAYSSSSEAVTAVDFGERPPDYATVTLNDFGNYQTPAFPAVVTCHQETPPPKYEEHPPSY</sequence>
<keyword evidence="4" id="KW-1185">Reference proteome</keyword>
<keyword evidence="2" id="KW-0812">Transmembrane</keyword>
<dbReference type="Proteomes" id="UP001054945">
    <property type="component" value="Unassembled WGS sequence"/>
</dbReference>
<reference evidence="3 4" key="1">
    <citation type="submission" date="2021-06" db="EMBL/GenBank/DDBJ databases">
        <title>Caerostris extrusa draft genome.</title>
        <authorList>
            <person name="Kono N."/>
            <person name="Arakawa K."/>
        </authorList>
    </citation>
    <scope>NUCLEOTIDE SEQUENCE [LARGE SCALE GENOMIC DNA]</scope>
</reference>
<protein>
    <submittedName>
        <fullName evidence="3">Uncharacterized protein</fullName>
    </submittedName>
</protein>